<name>A0A8C6P5E1_NOTFU</name>
<dbReference type="SMART" id="SM00220">
    <property type="entry name" value="S_TKc"/>
    <property type="match status" value="1"/>
</dbReference>
<organism evidence="3 4">
    <name type="scientific">Nothobranchius furzeri</name>
    <name type="common">Turquoise killifish</name>
    <dbReference type="NCBI Taxonomy" id="105023"/>
    <lineage>
        <taxon>Eukaryota</taxon>
        <taxon>Metazoa</taxon>
        <taxon>Chordata</taxon>
        <taxon>Craniata</taxon>
        <taxon>Vertebrata</taxon>
        <taxon>Euteleostomi</taxon>
        <taxon>Actinopterygii</taxon>
        <taxon>Neopterygii</taxon>
        <taxon>Teleostei</taxon>
        <taxon>Neoteleostei</taxon>
        <taxon>Acanthomorphata</taxon>
        <taxon>Ovalentaria</taxon>
        <taxon>Atherinomorphae</taxon>
        <taxon>Cyprinodontiformes</taxon>
        <taxon>Nothobranchiidae</taxon>
        <taxon>Nothobranchius</taxon>
    </lineage>
</organism>
<evidence type="ECO:0000259" key="2">
    <source>
        <dbReference type="PROSITE" id="PS50011"/>
    </source>
</evidence>
<keyword evidence="4" id="KW-1185">Reference proteome</keyword>
<dbReference type="GO" id="GO:0044773">
    <property type="term" value="P:mitotic DNA damage checkpoint signaling"/>
    <property type="evidence" value="ECO:0007669"/>
    <property type="project" value="TreeGrafter"/>
</dbReference>
<dbReference type="AlphaFoldDB" id="A0A8C6P5E1"/>
<keyword evidence="1" id="KW-0812">Transmembrane</keyword>
<dbReference type="Gene3D" id="1.10.510.10">
    <property type="entry name" value="Transferase(Phosphotransferase) domain 1"/>
    <property type="match status" value="2"/>
</dbReference>
<dbReference type="SUPFAM" id="SSF56112">
    <property type="entry name" value="Protein kinase-like (PK-like)"/>
    <property type="match status" value="1"/>
</dbReference>
<evidence type="ECO:0000313" key="3">
    <source>
        <dbReference type="Ensembl" id="ENSNFUP00015038431.1"/>
    </source>
</evidence>
<reference evidence="3" key="2">
    <citation type="submission" date="2025-09" db="UniProtKB">
        <authorList>
            <consortium name="Ensembl"/>
        </authorList>
    </citation>
    <scope>IDENTIFICATION</scope>
</reference>
<dbReference type="CDD" id="cd00180">
    <property type="entry name" value="PKc"/>
    <property type="match status" value="1"/>
</dbReference>
<reference evidence="3" key="1">
    <citation type="submission" date="2025-08" db="UniProtKB">
        <authorList>
            <consortium name="Ensembl"/>
        </authorList>
    </citation>
    <scope>IDENTIFICATION</scope>
</reference>
<dbReference type="GO" id="GO:0005524">
    <property type="term" value="F:ATP binding"/>
    <property type="evidence" value="ECO:0007669"/>
    <property type="project" value="InterPro"/>
</dbReference>
<keyword evidence="1" id="KW-0472">Membrane</keyword>
<dbReference type="GeneTree" id="ENSGT00940000180479"/>
<dbReference type="GO" id="GO:0004674">
    <property type="term" value="F:protein serine/threonine kinase activity"/>
    <property type="evidence" value="ECO:0007669"/>
    <property type="project" value="TreeGrafter"/>
</dbReference>
<evidence type="ECO:0000256" key="1">
    <source>
        <dbReference type="SAM" id="Phobius"/>
    </source>
</evidence>
<dbReference type="PROSITE" id="PS50011">
    <property type="entry name" value="PROTEIN_KINASE_DOM"/>
    <property type="match status" value="1"/>
</dbReference>
<dbReference type="PANTHER" id="PTHR44167:SF24">
    <property type="entry name" value="SERINE_THREONINE-PROTEIN KINASE CHK2"/>
    <property type="match status" value="1"/>
</dbReference>
<sequence length="307" mass="35374">IYALKHPSPYALKCHINAADASVSQCAIRELSCLKALQGHPNIIEIEKCFMYENEIATLMPYCPLTLHRVLFRYPRVPLPLAFVSRFSCEVANALAYMHARNIIHRDLVPSNVLLTDTAPELFYDGDTMNYTCAIDMWSLGVMIVDATENTMVFLRGKRPSSESTYTIIMRTFQTKNDVQPCYNKTMPNVMACEHTTRIVFKLLRLQPSERWTARELLADNEWKSLPCDELDGLMYFISAINCHNKTPLYTIVPCFVIFRIGILLERYTFMLVYFIVCLMLVYFIVRLTIRIGVDVHVKGSFVVRLK</sequence>
<keyword evidence="1" id="KW-1133">Transmembrane helix</keyword>
<evidence type="ECO:0000313" key="4">
    <source>
        <dbReference type="Proteomes" id="UP000694548"/>
    </source>
</evidence>
<dbReference type="PANTHER" id="PTHR44167">
    <property type="entry name" value="OVARIAN-SPECIFIC SERINE/THREONINE-PROTEIN KINASE LOK-RELATED"/>
    <property type="match status" value="1"/>
</dbReference>
<feature type="domain" description="Protein kinase" evidence="2">
    <location>
        <begin position="1"/>
        <end position="224"/>
    </location>
</feature>
<dbReference type="InterPro" id="IPR011009">
    <property type="entry name" value="Kinase-like_dom_sf"/>
</dbReference>
<dbReference type="GO" id="GO:0005634">
    <property type="term" value="C:nucleus"/>
    <property type="evidence" value="ECO:0007669"/>
    <property type="project" value="TreeGrafter"/>
</dbReference>
<feature type="transmembrane region" description="Helical" evidence="1">
    <location>
        <begin position="272"/>
        <end position="290"/>
    </location>
</feature>
<dbReference type="Pfam" id="PF00069">
    <property type="entry name" value="Pkinase"/>
    <property type="match status" value="2"/>
</dbReference>
<protein>
    <recommendedName>
        <fullName evidence="2">Protein kinase domain-containing protein</fullName>
    </recommendedName>
</protein>
<dbReference type="InterPro" id="IPR000719">
    <property type="entry name" value="Prot_kinase_dom"/>
</dbReference>
<proteinExistence type="predicted"/>
<accession>A0A8C6P5E1</accession>
<dbReference type="Proteomes" id="UP000694548">
    <property type="component" value="Unassembled WGS sequence"/>
</dbReference>
<dbReference type="Ensembl" id="ENSNFUT00015040132.1">
    <property type="protein sequence ID" value="ENSNFUP00015038431.1"/>
    <property type="gene ID" value="ENSNFUG00015018556.1"/>
</dbReference>